<evidence type="ECO:0000256" key="4">
    <source>
        <dbReference type="ARBA" id="ARBA00023014"/>
    </source>
</evidence>
<dbReference type="InterPro" id="IPR009010">
    <property type="entry name" value="Asp_de-COase-like_dom_sf"/>
</dbReference>
<dbReference type="InterPro" id="IPR050612">
    <property type="entry name" value="Prok_Mopterin_Oxidored"/>
</dbReference>
<dbReference type="Gene3D" id="2.40.40.20">
    <property type="match status" value="1"/>
</dbReference>
<protein>
    <submittedName>
        <fullName evidence="7">Anaerobic dehydrogenases, typically selenocysteine-containing</fullName>
    </submittedName>
</protein>
<feature type="domain" description="Molybdopterin dinucleotide-binding" evidence="6">
    <location>
        <begin position="521"/>
        <end position="586"/>
    </location>
</feature>
<dbReference type="PANTHER" id="PTHR43742">
    <property type="entry name" value="TRIMETHYLAMINE-N-OXIDE REDUCTASE"/>
    <property type="match status" value="1"/>
</dbReference>
<dbReference type="GO" id="GO:0046872">
    <property type="term" value="F:metal ion binding"/>
    <property type="evidence" value="ECO:0007669"/>
    <property type="project" value="UniProtKB-KW"/>
</dbReference>
<keyword evidence="3" id="KW-0408">Iron</keyword>
<dbReference type="GO" id="GO:0051536">
    <property type="term" value="F:iron-sulfur cluster binding"/>
    <property type="evidence" value="ECO:0007669"/>
    <property type="project" value="UniProtKB-KW"/>
</dbReference>
<dbReference type="Gene3D" id="3.40.50.740">
    <property type="match status" value="1"/>
</dbReference>
<keyword evidence="2" id="KW-0479">Metal-binding</keyword>
<evidence type="ECO:0000256" key="1">
    <source>
        <dbReference type="ARBA" id="ARBA00010312"/>
    </source>
</evidence>
<gene>
    <name evidence="7" type="ORF">MNB_SV-3-1048</name>
</gene>
<dbReference type="InterPro" id="IPR006657">
    <property type="entry name" value="MoPterin_dinucl-bd_dom"/>
</dbReference>
<organism evidence="7">
    <name type="scientific">hydrothermal vent metagenome</name>
    <dbReference type="NCBI Taxonomy" id="652676"/>
    <lineage>
        <taxon>unclassified sequences</taxon>
        <taxon>metagenomes</taxon>
        <taxon>ecological metagenomes</taxon>
    </lineage>
</organism>
<evidence type="ECO:0000259" key="6">
    <source>
        <dbReference type="Pfam" id="PF01568"/>
    </source>
</evidence>
<dbReference type="PANTHER" id="PTHR43742:SF6">
    <property type="entry name" value="OXIDOREDUCTASE YYAE-RELATED"/>
    <property type="match status" value="1"/>
</dbReference>
<dbReference type="Gene3D" id="3.30.2070.10">
    <property type="entry name" value="Formate dehydrogenase/DMSO reductase"/>
    <property type="match status" value="1"/>
</dbReference>
<keyword evidence="4" id="KW-0411">Iron-sulfur</keyword>
<name>A0A1W1C5T6_9ZZZZ</name>
<dbReference type="Pfam" id="PF01568">
    <property type="entry name" value="Molydop_binding"/>
    <property type="match status" value="1"/>
</dbReference>
<dbReference type="SUPFAM" id="SSF53706">
    <property type="entry name" value="Formate dehydrogenase/DMSO reductase, domains 1-3"/>
    <property type="match status" value="1"/>
</dbReference>
<dbReference type="SUPFAM" id="SSF50692">
    <property type="entry name" value="ADC-like"/>
    <property type="match status" value="1"/>
</dbReference>
<evidence type="ECO:0000259" key="5">
    <source>
        <dbReference type="Pfam" id="PF00384"/>
    </source>
</evidence>
<feature type="domain" description="Molybdopterin oxidoreductase" evidence="5">
    <location>
        <begin position="68"/>
        <end position="404"/>
    </location>
</feature>
<dbReference type="GO" id="GO:0043546">
    <property type="term" value="F:molybdopterin cofactor binding"/>
    <property type="evidence" value="ECO:0007669"/>
    <property type="project" value="InterPro"/>
</dbReference>
<proteinExistence type="inferred from homology"/>
<dbReference type="Pfam" id="PF00384">
    <property type="entry name" value="Molybdopterin"/>
    <property type="match status" value="1"/>
</dbReference>
<comment type="similarity">
    <text evidence="1">Belongs to the prokaryotic molybdopterin-containing oxidoreductase family.</text>
</comment>
<dbReference type="AlphaFoldDB" id="A0A1W1C5T6"/>
<sequence>MYKTTACALDCYDACKIVVEEEISTIKGDNSHPVGNGALCRLLNQSIYKQMRIESARVEGKEVSIDEAMQALKHAFEKSSSLLWRGSGNMGVMQEVTNLFMDKINGTLTHGSLCDGAGNAGIVEGRGVNKNLPLEQIAKADTVVVWGRNVTVTNAHIMPFLEGKNIVVIDPVKTAIAKKADFHLQIQPRTDYYLAIMLARFIYMENSQDTSWLEAFASEYEYFYEFTQEHRIKAILEYIGTDLGELGHILNYLRNQKVVFLVGTGVQKYSTGSSTLHAIDSLAALLGLFGKEGCGVHYLGNSKLGFKNLFDVKCKTVSKVVTKFSEFDTVLVQGGNPVESMPDSTRVCEELDKVENLIYFGLYENETSKRAKIVIPAKNFFEKEDVRLSYGHQYIEKMNKVIDSEIGISEYDFTKKLFTFFDFDGLQSEEAYINSWLEQCEEENNQYISPAYEAIPYVEGFGEEGGDEFTFIEEYDDEFINTKSLKKVRTSKQNEVTDNRLWLLTPKSNKSLNTQFQRETSVSLHPALGYENGEKVRIVSNYGEVVLDVVLSKDVRENCIVITSNTLGVNKLTPSIVSNEGENACYQEVKVSLESV</sequence>
<dbReference type="InterPro" id="IPR006656">
    <property type="entry name" value="Mopterin_OxRdtase"/>
</dbReference>
<evidence type="ECO:0000256" key="3">
    <source>
        <dbReference type="ARBA" id="ARBA00023004"/>
    </source>
</evidence>
<dbReference type="GO" id="GO:0016491">
    <property type="term" value="F:oxidoreductase activity"/>
    <property type="evidence" value="ECO:0007669"/>
    <property type="project" value="InterPro"/>
</dbReference>
<evidence type="ECO:0000256" key="2">
    <source>
        <dbReference type="ARBA" id="ARBA00022723"/>
    </source>
</evidence>
<reference evidence="7" key="1">
    <citation type="submission" date="2016-10" db="EMBL/GenBank/DDBJ databases">
        <authorList>
            <person name="de Groot N.N."/>
        </authorList>
    </citation>
    <scope>NUCLEOTIDE SEQUENCE</scope>
</reference>
<accession>A0A1W1C5T6</accession>
<evidence type="ECO:0000313" key="7">
    <source>
        <dbReference type="EMBL" id="SFV61071.1"/>
    </source>
</evidence>
<dbReference type="EMBL" id="FPHI01000022">
    <property type="protein sequence ID" value="SFV61071.1"/>
    <property type="molecule type" value="Genomic_DNA"/>
</dbReference>
<dbReference type="Gene3D" id="3.40.228.10">
    <property type="entry name" value="Dimethylsulfoxide Reductase, domain 2"/>
    <property type="match status" value="1"/>
</dbReference>